<keyword evidence="1" id="KW-0378">Hydrolase</keyword>
<evidence type="ECO:0000313" key="5">
    <source>
        <dbReference type="Proteomes" id="UP000219036"/>
    </source>
</evidence>
<evidence type="ECO:0000259" key="3">
    <source>
        <dbReference type="SMART" id="SM01027"/>
    </source>
</evidence>
<dbReference type="PANTHER" id="PTHR11203">
    <property type="entry name" value="CLEAVAGE AND POLYADENYLATION SPECIFICITY FACTOR FAMILY MEMBER"/>
    <property type="match status" value="1"/>
</dbReference>
<evidence type="ECO:0000259" key="2">
    <source>
        <dbReference type="SMART" id="SM00849"/>
    </source>
</evidence>
<dbReference type="SMART" id="SM01027">
    <property type="entry name" value="Beta-Casp"/>
    <property type="match status" value="1"/>
</dbReference>
<dbReference type="Pfam" id="PF00753">
    <property type="entry name" value="Lactamase_B"/>
    <property type="match status" value="1"/>
</dbReference>
<reference evidence="5" key="1">
    <citation type="submission" date="2017-09" db="EMBL/GenBank/DDBJ databases">
        <authorList>
            <person name="Varghese N."/>
            <person name="Submissions S."/>
        </authorList>
    </citation>
    <scope>NUCLEOTIDE SEQUENCE [LARGE SCALE GENOMIC DNA]</scope>
    <source>
        <strain evidence="5">DSM 15103</strain>
    </source>
</reference>
<feature type="domain" description="Metallo-beta-lactamase" evidence="2">
    <location>
        <begin position="17"/>
        <end position="238"/>
    </location>
</feature>
<dbReference type="SMART" id="SM00849">
    <property type="entry name" value="Lactamase_B"/>
    <property type="match status" value="1"/>
</dbReference>
<dbReference type="InterPro" id="IPR022712">
    <property type="entry name" value="Beta_Casp"/>
</dbReference>
<dbReference type="GO" id="GO:0016787">
    <property type="term" value="F:hydrolase activity"/>
    <property type="evidence" value="ECO:0007669"/>
    <property type="project" value="UniProtKB-KW"/>
</dbReference>
<dbReference type="CDD" id="cd16295">
    <property type="entry name" value="TTHA0252-CPSF-like_MBL-fold"/>
    <property type="match status" value="1"/>
</dbReference>
<dbReference type="Proteomes" id="UP000219036">
    <property type="component" value="Unassembled WGS sequence"/>
</dbReference>
<dbReference type="OrthoDB" id="9803916at2"/>
<dbReference type="PANTHER" id="PTHR11203:SF37">
    <property type="entry name" value="INTEGRATOR COMPLEX SUBUNIT 11"/>
    <property type="match status" value="1"/>
</dbReference>
<dbReference type="InterPro" id="IPR011108">
    <property type="entry name" value="RMMBL"/>
</dbReference>
<dbReference type="Gene3D" id="3.60.15.10">
    <property type="entry name" value="Ribonuclease Z/Hydroxyacylglutathione hydrolase-like"/>
    <property type="match status" value="1"/>
</dbReference>
<proteinExistence type="predicted"/>
<dbReference type="Gene3D" id="3.40.50.10890">
    <property type="match status" value="1"/>
</dbReference>
<evidence type="ECO:0000256" key="1">
    <source>
        <dbReference type="ARBA" id="ARBA00022801"/>
    </source>
</evidence>
<feature type="domain" description="Beta-Casp" evidence="3">
    <location>
        <begin position="258"/>
        <end position="383"/>
    </location>
</feature>
<name>A0A285NG48_9AQUI</name>
<dbReference type="AlphaFoldDB" id="A0A285NG48"/>
<dbReference type="GO" id="GO:0004521">
    <property type="term" value="F:RNA endonuclease activity"/>
    <property type="evidence" value="ECO:0007669"/>
    <property type="project" value="TreeGrafter"/>
</dbReference>
<protein>
    <submittedName>
        <fullName evidence="4">Metallo-beta-lactamase family protein</fullName>
    </submittedName>
</protein>
<dbReference type="InterPro" id="IPR036866">
    <property type="entry name" value="RibonucZ/Hydroxyglut_hydro"/>
</dbReference>
<accession>A0A285NG48</accession>
<gene>
    <name evidence="4" type="ORF">SAMN06265182_1060</name>
</gene>
<dbReference type="Pfam" id="PF10996">
    <property type="entry name" value="Beta-Casp"/>
    <property type="match status" value="1"/>
</dbReference>
<dbReference type="RefSeq" id="WP_097000233.1">
    <property type="nucleotide sequence ID" value="NZ_OBEI01000003.1"/>
</dbReference>
<dbReference type="SUPFAM" id="SSF56281">
    <property type="entry name" value="Metallo-hydrolase/oxidoreductase"/>
    <property type="match status" value="1"/>
</dbReference>
<dbReference type="InterPro" id="IPR001279">
    <property type="entry name" value="Metallo-B-lactamas"/>
</dbReference>
<organism evidence="4 5">
    <name type="scientific">Persephonella hydrogeniphila</name>
    <dbReference type="NCBI Taxonomy" id="198703"/>
    <lineage>
        <taxon>Bacteria</taxon>
        <taxon>Pseudomonadati</taxon>
        <taxon>Aquificota</taxon>
        <taxon>Aquificia</taxon>
        <taxon>Aquificales</taxon>
        <taxon>Hydrogenothermaceae</taxon>
        <taxon>Persephonella</taxon>
    </lineage>
</organism>
<dbReference type="Pfam" id="PF07521">
    <property type="entry name" value="RMMBL"/>
    <property type="match status" value="1"/>
</dbReference>
<evidence type="ECO:0000313" key="4">
    <source>
        <dbReference type="EMBL" id="SNZ07863.1"/>
    </source>
</evidence>
<keyword evidence="5" id="KW-1185">Reference proteome</keyword>
<sequence length="468" mass="53417">MIDKVVVRSFGAAKTVTGSCHLLEVGKIKILVDCGMFQGHDEKKNYEDFGFDPRQIDYLVVTHAHIDHIGRIPLLVKKGFRGKIISTHPTRNITRIMLLDAAKVMEEEYRVLYRKALRRGHPEDVRPPLYDEDDVYDAMEHFKIILDYHQTFEITDNLRLTFKNAGHILGAAWVEFDIKINGSWKKVIFSGDLGMKEKLIIKPLEFSKDGQIIFTESTYGNRKHKSLKETLVEFRQAIEESFKNGGNIVIPTFALERAQEILYVLRHMYDRGELPKCKVFLDSPLAISATKIFLQFPEYFNEATRKMVEKGKNPFIFPYVHFTTTVEESKTINAIDSGAIILAGSGMCTGGRIKHHLKHNLWRPESSVIFVGYQAKGTLGRQIIDGAKTVKIYGEEIAVKAKIYTINGFSSHADQPVLLDWIGSFENKENVYIVHGEPDVMEIFKDKIENTLKVKAHIVEKGEPIYIV</sequence>
<dbReference type="InterPro" id="IPR050698">
    <property type="entry name" value="MBL"/>
</dbReference>
<dbReference type="EMBL" id="OBEI01000003">
    <property type="protein sequence ID" value="SNZ07863.1"/>
    <property type="molecule type" value="Genomic_DNA"/>
</dbReference>